<dbReference type="OrthoDB" id="2612750at2"/>
<dbReference type="PROSITE" id="PS50043">
    <property type="entry name" value="HTH_LUXR_2"/>
    <property type="match status" value="1"/>
</dbReference>
<evidence type="ECO:0000256" key="3">
    <source>
        <dbReference type="ARBA" id="ARBA00023163"/>
    </source>
</evidence>
<feature type="domain" description="HTH luxR-type" evidence="5">
    <location>
        <begin position="232"/>
        <end position="297"/>
    </location>
</feature>
<dbReference type="CDD" id="cd06170">
    <property type="entry name" value="LuxR_C_like"/>
    <property type="match status" value="1"/>
</dbReference>
<evidence type="ECO:0000256" key="2">
    <source>
        <dbReference type="ARBA" id="ARBA00023125"/>
    </source>
</evidence>
<dbReference type="HOGENOM" id="CLU_943034_0_0_12"/>
<evidence type="ECO:0000256" key="1">
    <source>
        <dbReference type="ARBA" id="ARBA00023015"/>
    </source>
</evidence>
<feature type="transmembrane region" description="Helical" evidence="4">
    <location>
        <begin position="165"/>
        <end position="186"/>
    </location>
</feature>
<dbReference type="InterPro" id="IPR000792">
    <property type="entry name" value="Tscrpt_reg_LuxR_C"/>
</dbReference>
<dbReference type="GO" id="GO:0006355">
    <property type="term" value="P:regulation of DNA-templated transcription"/>
    <property type="evidence" value="ECO:0007669"/>
    <property type="project" value="InterPro"/>
</dbReference>
<dbReference type="Gene3D" id="1.10.10.10">
    <property type="entry name" value="Winged helix-like DNA-binding domain superfamily/Winged helix DNA-binding domain"/>
    <property type="match status" value="1"/>
</dbReference>
<keyword evidence="2" id="KW-0238">DNA-binding</keyword>
<dbReference type="PROSITE" id="PS00622">
    <property type="entry name" value="HTH_LUXR_1"/>
    <property type="match status" value="1"/>
</dbReference>
<feature type="transmembrane region" description="Helical" evidence="4">
    <location>
        <begin position="6"/>
        <end position="26"/>
    </location>
</feature>
<keyword evidence="4" id="KW-0812">Transmembrane</keyword>
<evidence type="ECO:0000259" key="5">
    <source>
        <dbReference type="PROSITE" id="PS50043"/>
    </source>
</evidence>
<name>F4GJE3_PARC1</name>
<dbReference type="SUPFAM" id="SSF46894">
    <property type="entry name" value="C-terminal effector domain of the bipartite response regulators"/>
    <property type="match status" value="1"/>
</dbReference>
<keyword evidence="4" id="KW-0472">Membrane</keyword>
<keyword evidence="1" id="KW-0805">Transcription regulation</keyword>
<feature type="transmembrane region" description="Helical" evidence="4">
    <location>
        <begin position="109"/>
        <end position="128"/>
    </location>
</feature>
<dbReference type="InterPro" id="IPR036388">
    <property type="entry name" value="WH-like_DNA-bd_sf"/>
</dbReference>
<dbReference type="AlphaFoldDB" id="F4GJE3"/>
<dbReference type="eggNOG" id="COG2197">
    <property type="taxonomic scope" value="Bacteria"/>
</dbReference>
<accession>F4GJE3</accession>
<feature type="transmembrane region" description="Helical" evidence="4">
    <location>
        <begin position="69"/>
        <end position="97"/>
    </location>
</feature>
<dbReference type="PANTHER" id="PTHR44688">
    <property type="entry name" value="DNA-BINDING TRANSCRIPTIONAL ACTIVATOR DEVR_DOSR"/>
    <property type="match status" value="1"/>
</dbReference>
<dbReference type="Pfam" id="PF00196">
    <property type="entry name" value="GerE"/>
    <property type="match status" value="1"/>
</dbReference>
<dbReference type="EMBL" id="CP002659">
    <property type="protein sequence ID" value="AEC02208.1"/>
    <property type="molecule type" value="Genomic_DNA"/>
</dbReference>
<feature type="transmembrane region" description="Helical" evidence="4">
    <location>
        <begin position="134"/>
        <end position="153"/>
    </location>
</feature>
<feature type="transmembrane region" description="Helical" evidence="4">
    <location>
        <begin position="38"/>
        <end position="63"/>
    </location>
</feature>
<dbReference type="SMART" id="SM00421">
    <property type="entry name" value="HTH_LUXR"/>
    <property type="match status" value="1"/>
</dbReference>
<dbReference type="Proteomes" id="UP000007939">
    <property type="component" value="Chromosome"/>
</dbReference>
<evidence type="ECO:0000313" key="7">
    <source>
        <dbReference type="Proteomes" id="UP000007939"/>
    </source>
</evidence>
<dbReference type="RefSeq" id="WP_013739603.1">
    <property type="nucleotide sequence ID" value="NC_015436.1"/>
</dbReference>
<organism evidence="6 7">
    <name type="scientific">Parasphaerochaeta coccoides (strain ATCC BAA-1237 / DSM 17374 / SPN1)</name>
    <name type="common">Sphaerochaeta coccoides</name>
    <dbReference type="NCBI Taxonomy" id="760011"/>
    <lineage>
        <taxon>Bacteria</taxon>
        <taxon>Pseudomonadati</taxon>
        <taxon>Spirochaetota</taxon>
        <taxon>Spirochaetia</taxon>
        <taxon>Spirochaetales</taxon>
        <taxon>Sphaerochaetaceae</taxon>
        <taxon>Parasphaerochaeta</taxon>
    </lineage>
</organism>
<evidence type="ECO:0000256" key="4">
    <source>
        <dbReference type="SAM" id="Phobius"/>
    </source>
</evidence>
<keyword evidence="4" id="KW-1133">Transmembrane helix</keyword>
<dbReference type="KEGG" id="scc:Spico_0984"/>
<evidence type="ECO:0000313" key="6">
    <source>
        <dbReference type="EMBL" id="AEC02208.1"/>
    </source>
</evidence>
<sequence>MDGMILLVYMTAFALGCMTLGLGIVYNLRSSYRWTGLFIVLHASLLGCMVMLALQEIVHVVWFTSAAHIITYIFRAVILAATTFLVVFIPYFTTWVIAHPWRNPYKLSFYFLAAIYLALGVLDIIFTFSWISLLWTGIFIFAFFFSLSVLLKNLKNIMSPRVRNVSMSIIIVAFSMIPLLVLGIIFPHLNRIFIPLYFLAYSITLMVFLFMALSPGKEAGKKAGQPQGITLEMLAPYHITEREFSVIKLIANGRTNKEIAMELNISTNTVNNHVANIFSKTEVRSRIDLLNLLKESWQG</sequence>
<dbReference type="PRINTS" id="PR00038">
    <property type="entry name" value="HTHLUXR"/>
</dbReference>
<protein>
    <submittedName>
        <fullName evidence="6">Transcriptional regulator, LuxR family</fullName>
    </submittedName>
</protein>
<gene>
    <name evidence="6" type="ordered locus">Spico_0984</name>
</gene>
<proteinExistence type="predicted"/>
<reference evidence="6 7" key="2">
    <citation type="journal article" date="2012" name="Stand. Genomic Sci.">
        <title>Complete genome sequence of the termite hindgut bacterium Spirochaeta coccoides type strain (SPN1(T)), reclassification in the genus Sphaerochaeta as Sphaerochaeta coccoides comb. nov. and emendations of the family Spirochaetaceae and the genus Sphaerochaeta.</title>
        <authorList>
            <person name="Abt B."/>
            <person name="Han C."/>
            <person name="Scheuner C."/>
            <person name="Lu M."/>
            <person name="Lapidus A."/>
            <person name="Nolan M."/>
            <person name="Lucas S."/>
            <person name="Hammon N."/>
            <person name="Deshpande S."/>
            <person name="Cheng J.F."/>
            <person name="Tapia R."/>
            <person name="Goodwin L.A."/>
            <person name="Pitluck S."/>
            <person name="Liolios K."/>
            <person name="Pagani I."/>
            <person name="Ivanova N."/>
            <person name="Mavromatis K."/>
            <person name="Mikhailova N."/>
            <person name="Huntemann M."/>
            <person name="Pati A."/>
            <person name="Chen A."/>
            <person name="Palaniappan K."/>
            <person name="Land M."/>
            <person name="Hauser L."/>
            <person name="Brambilla E.M."/>
            <person name="Rohde M."/>
            <person name="Spring S."/>
            <person name="Gronow S."/>
            <person name="Goker M."/>
            <person name="Woyke T."/>
            <person name="Bristow J."/>
            <person name="Eisen J.A."/>
            <person name="Markowitz V."/>
            <person name="Hugenholtz P."/>
            <person name="Kyrpides N.C."/>
            <person name="Klenk H.P."/>
            <person name="Detter J.C."/>
        </authorList>
    </citation>
    <scope>NUCLEOTIDE SEQUENCE [LARGE SCALE GENOMIC DNA]</scope>
    <source>
        <strain evidence="7">ATCC BAA-1237 / DSM 17374 / SPN1</strain>
    </source>
</reference>
<dbReference type="STRING" id="760011.Spico_0984"/>
<dbReference type="InterPro" id="IPR016032">
    <property type="entry name" value="Sig_transdc_resp-reg_C-effctor"/>
</dbReference>
<reference evidence="7" key="1">
    <citation type="submission" date="2011-04" db="EMBL/GenBank/DDBJ databases">
        <title>The complete genome of Spirochaeta coccoides DSM 17374.</title>
        <authorList>
            <person name="Lucas S."/>
            <person name="Copeland A."/>
            <person name="Lapidus A."/>
            <person name="Bruce D."/>
            <person name="Goodwin L."/>
            <person name="Pitluck S."/>
            <person name="Peters L."/>
            <person name="Kyrpides N."/>
            <person name="Mavromatis K."/>
            <person name="Pagani I."/>
            <person name="Ivanova N."/>
            <person name="Ovchinnikova G."/>
            <person name="Lu M."/>
            <person name="Detter J.C."/>
            <person name="Tapia R."/>
            <person name="Han C."/>
            <person name="Land M."/>
            <person name="Hauser L."/>
            <person name="Markowitz V."/>
            <person name="Cheng J.-F."/>
            <person name="Hugenholtz P."/>
            <person name="Woyke T."/>
            <person name="Wu D."/>
            <person name="Spring S."/>
            <person name="Schroeder M."/>
            <person name="Brambilla E."/>
            <person name="Klenk H.-P."/>
            <person name="Eisen J.A."/>
        </authorList>
    </citation>
    <scope>NUCLEOTIDE SEQUENCE [LARGE SCALE GENOMIC DNA]</scope>
    <source>
        <strain evidence="7">ATCC BAA-1237 / DSM 17374 / SPN1</strain>
    </source>
</reference>
<keyword evidence="7" id="KW-1185">Reference proteome</keyword>
<dbReference type="GO" id="GO:0003677">
    <property type="term" value="F:DNA binding"/>
    <property type="evidence" value="ECO:0007669"/>
    <property type="project" value="UniProtKB-KW"/>
</dbReference>
<keyword evidence="3" id="KW-0804">Transcription</keyword>
<dbReference type="PANTHER" id="PTHR44688:SF16">
    <property type="entry name" value="DNA-BINDING TRANSCRIPTIONAL ACTIVATOR DEVR_DOSR"/>
    <property type="match status" value="1"/>
</dbReference>
<feature type="transmembrane region" description="Helical" evidence="4">
    <location>
        <begin position="192"/>
        <end position="213"/>
    </location>
</feature>